<evidence type="ECO:0000256" key="4">
    <source>
        <dbReference type="ARBA" id="ARBA00022729"/>
    </source>
</evidence>
<evidence type="ECO:0000313" key="9">
    <source>
        <dbReference type="EMBL" id="KAD5317435.1"/>
    </source>
</evidence>
<sequence length="186" mass="20498">MASSIFIPISISIIIIFTLPSYATITGPSPDLVQSSCLHATFPKVCTHTLSLYKGPATTPRELAQVAIRVSIARANKASEYLSRLQKEASRKEKGALKDCASQIADSVDDLRNTLGELKELKRATFKWQMSNAKTWVSAALTNEDTCLDGFKEIEGRVRSDIKQKVTNVAKVTSNALYLINRLDHL</sequence>
<dbReference type="Gene3D" id="1.20.140.40">
    <property type="entry name" value="Invertase/pectin methylesterase inhibitor family protein"/>
    <property type="match status" value="1"/>
</dbReference>
<dbReference type="CDD" id="cd15798">
    <property type="entry name" value="PMEI-like_3"/>
    <property type="match status" value="1"/>
</dbReference>
<evidence type="ECO:0000256" key="7">
    <source>
        <dbReference type="SAM" id="SignalP"/>
    </source>
</evidence>
<dbReference type="SMART" id="SM00856">
    <property type="entry name" value="PMEI"/>
    <property type="match status" value="1"/>
</dbReference>
<keyword evidence="5" id="KW-1015">Disulfide bond</keyword>
<dbReference type="FunFam" id="1.20.140.40:FF:000006">
    <property type="entry name" value="Pectinesterase inhibitor 3"/>
    <property type="match status" value="1"/>
</dbReference>
<evidence type="ECO:0000313" key="10">
    <source>
        <dbReference type="Proteomes" id="UP000326396"/>
    </source>
</evidence>
<dbReference type="InterPro" id="IPR035513">
    <property type="entry name" value="Invertase/methylesterase_inhib"/>
</dbReference>
<name>A0A5N6NTY8_9ASTR</name>
<comment type="caution">
    <text evidence="9">The sequence shown here is derived from an EMBL/GenBank/DDBJ whole genome shotgun (WGS) entry which is preliminary data.</text>
</comment>
<protein>
    <recommendedName>
        <fullName evidence="8">Pectinesterase inhibitor domain-containing protein</fullName>
    </recommendedName>
</protein>
<proteinExistence type="inferred from homology"/>
<evidence type="ECO:0000256" key="6">
    <source>
        <dbReference type="ARBA" id="ARBA00038471"/>
    </source>
</evidence>
<reference evidence="9 10" key="1">
    <citation type="submission" date="2019-05" db="EMBL/GenBank/DDBJ databases">
        <title>Mikania micrantha, genome provides insights into the molecular mechanism of rapid growth.</title>
        <authorList>
            <person name="Liu B."/>
        </authorList>
    </citation>
    <scope>NUCLEOTIDE SEQUENCE [LARGE SCALE GENOMIC DNA]</scope>
    <source>
        <strain evidence="9">NLD-2019</strain>
        <tissue evidence="9">Leaf</tissue>
    </source>
</reference>
<dbReference type="Proteomes" id="UP000326396">
    <property type="component" value="Linkage Group LG17"/>
</dbReference>
<dbReference type="GO" id="GO:0048046">
    <property type="term" value="C:apoplast"/>
    <property type="evidence" value="ECO:0007669"/>
    <property type="project" value="UniProtKB-SubCell"/>
</dbReference>
<keyword evidence="10" id="KW-1185">Reference proteome</keyword>
<organism evidence="9 10">
    <name type="scientific">Mikania micrantha</name>
    <name type="common">bitter vine</name>
    <dbReference type="NCBI Taxonomy" id="192012"/>
    <lineage>
        <taxon>Eukaryota</taxon>
        <taxon>Viridiplantae</taxon>
        <taxon>Streptophyta</taxon>
        <taxon>Embryophyta</taxon>
        <taxon>Tracheophyta</taxon>
        <taxon>Spermatophyta</taxon>
        <taxon>Magnoliopsida</taxon>
        <taxon>eudicotyledons</taxon>
        <taxon>Gunneridae</taxon>
        <taxon>Pentapetalae</taxon>
        <taxon>asterids</taxon>
        <taxon>campanulids</taxon>
        <taxon>Asterales</taxon>
        <taxon>Asteraceae</taxon>
        <taxon>Asteroideae</taxon>
        <taxon>Heliantheae alliance</taxon>
        <taxon>Eupatorieae</taxon>
        <taxon>Mikania</taxon>
    </lineage>
</organism>
<dbReference type="InterPro" id="IPR006501">
    <property type="entry name" value="Pectinesterase_inhib_dom"/>
</dbReference>
<evidence type="ECO:0000256" key="1">
    <source>
        <dbReference type="ARBA" id="ARBA00004271"/>
    </source>
</evidence>
<keyword evidence="2" id="KW-0052">Apoplast</keyword>
<dbReference type="GO" id="GO:0004857">
    <property type="term" value="F:enzyme inhibitor activity"/>
    <property type="evidence" value="ECO:0007669"/>
    <property type="project" value="InterPro"/>
</dbReference>
<evidence type="ECO:0000259" key="8">
    <source>
        <dbReference type="SMART" id="SM00856"/>
    </source>
</evidence>
<comment type="subcellular location">
    <subcellularLocation>
        <location evidence="1">Secreted</location>
        <location evidence="1">Extracellular space</location>
        <location evidence="1">Apoplast</location>
    </subcellularLocation>
</comment>
<dbReference type="PANTHER" id="PTHR31080">
    <property type="entry name" value="PECTINESTERASE INHIBITOR-LIKE"/>
    <property type="match status" value="1"/>
</dbReference>
<accession>A0A5N6NTY8</accession>
<evidence type="ECO:0000256" key="5">
    <source>
        <dbReference type="ARBA" id="ARBA00023157"/>
    </source>
</evidence>
<feature type="domain" description="Pectinesterase inhibitor" evidence="8">
    <location>
        <begin position="28"/>
        <end position="179"/>
    </location>
</feature>
<dbReference type="OrthoDB" id="1430376at2759"/>
<feature type="chain" id="PRO_5024435495" description="Pectinesterase inhibitor domain-containing protein" evidence="7">
    <location>
        <begin position="24"/>
        <end position="186"/>
    </location>
</feature>
<dbReference type="InterPro" id="IPR051955">
    <property type="entry name" value="PME_Inhibitor"/>
</dbReference>
<feature type="signal peptide" evidence="7">
    <location>
        <begin position="1"/>
        <end position="23"/>
    </location>
</feature>
<dbReference type="SUPFAM" id="SSF101148">
    <property type="entry name" value="Plant invertase/pectin methylesterase inhibitor"/>
    <property type="match status" value="1"/>
</dbReference>
<evidence type="ECO:0000256" key="3">
    <source>
        <dbReference type="ARBA" id="ARBA00022525"/>
    </source>
</evidence>
<dbReference type="Pfam" id="PF04043">
    <property type="entry name" value="PMEI"/>
    <property type="match status" value="1"/>
</dbReference>
<dbReference type="AlphaFoldDB" id="A0A5N6NTY8"/>
<dbReference type="NCBIfam" id="TIGR01614">
    <property type="entry name" value="PME_inhib"/>
    <property type="match status" value="1"/>
</dbReference>
<gene>
    <name evidence="9" type="ORF">E3N88_17381</name>
</gene>
<dbReference type="EMBL" id="SZYD01000009">
    <property type="protein sequence ID" value="KAD5317435.1"/>
    <property type="molecule type" value="Genomic_DNA"/>
</dbReference>
<evidence type="ECO:0000256" key="2">
    <source>
        <dbReference type="ARBA" id="ARBA00022523"/>
    </source>
</evidence>
<keyword evidence="4 7" id="KW-0732">Signal</keyword>
<keyword evidence="3" id="KW-0964">Secreted</keyword>
<dbReference type="PANTHER" id="PTHR31080:SF110">
    <property type="entry name" value="PECTINESTERASE INHIBITOR 3"/>
    <property type="match status" value="1"/>
</dbReference>
<comment type="similarity">
    <text evidence="6">Belongs to the PMEI family.</text>
</comment>